<reference evidence="2" key="1">
    <citation type="journal article" date="2012" name="Proc. Natl. Acad. Sci. U.S.A.">
        <title>Antigenic diversity is generated by distinct evolutionary mechanisms in African trypanosome species.</title>
        <authorList>
            <person name="Jackson A.P."/>
            <person name="Berry A."/>
            <person name="Aslett M."/>
            <person name="Allison H.C."/>
            <person name="Burton P."/>
            <person name="Vavrova-Anderson J."/>
            <person name="Brown R."/>
            <person name="Browne H."/>
            <person name="Corton N."/>
            <person name="Hauser H."/>
            <person name="Gamble J."/>
            <person name="Gilderthorp R."/>
            <person name="Marcello L."/>
            <person name="McQuillan J."/>
            <person name="Otto T.D."/>
            <person name="Quail M.A."/>
            <person name="Sanders M.J."/>
            <person name="van Tonder A."/>
            <person name="Ginger M.L."/>
            <person name="Field M.C."/>
            <person name="Barry J.D."/>
            <person name="Hertz-Fowler C."/>
            <person name="Berriman M."/>
        </authorList>
    </citation>
    <scope>NUCLEOTIDE SEQUENCE</scope>
    <source>
        <strain evidence="2">IL3000</strain>
    </source>
</reference>
<evidence type="ECO:0000256" key="1">
    <source>
        <dbReference type="SAM" id="MobiDB-lite"/>
    </source>
</evidence>
<dbReference type="AlphaFoldDB" id="G0UMI9"/>
<sequence>MYVYTYFSFFNFNLPSSLYSPYHTPLYSYSLTLTQLADGCLAQLPPCQLSGPTLTFASYGSVFFAPSFIRTLLHTSCRCLQLHSSIQSEKKEKERNFKQKRGREERN</sequence>
<name>G0UMI9_TRYCI</name>
<organism evidence="2">
    <name type="scientific">Trypanosoma congolense (strain IL3000)</name>
    <dbReference type="NCBI Taxonomy" id="1068625"/>
    <lineage>
        <taxon>Eukaryota</taxon>
        <taxon>Discoba</taxon>
        <taxon>Euglenozoa</taxon>
        <taxon>Kinetoplastea</taxon>
        <taxon>Metakinetoplastina</taxon>
        <taxon>Trypanosomatida</taxon>
        <taxon>Trypanosomatidae</taxon>
        <taxon>Trypanosoma</taxon>
        <taxon>Nannomonas</taxon>
    </lineage>
</organism>
<dbReference type="EMBL" id="HE575318">
    <property type="protein sequence ID" value="CCC90395.1"/>
    <property type="molecule type" value="Genomic_DNA"/>
</dbReference>
<protein>
    <submittedName>
        <fullName evidence="2">Uncharacterized protein</fullName>
    </submittedName>
</protein>
<feature type="region of interest" description="Disordered" evidence="1">
    <location>
        <begin position="87"/>
        <end position="107"/>
    </location>
</feature>
<evidence type="ECO:0000313" key="2">
    <source>
        <dbReference type="EMBL" id="CCC90395.1"/>
    </source>
</evidence>
<gene>
    <name evidence="2" type="ORF">TCIL3000_5_890</name>
</gene>
<proteinExistence type="predicted"/>
<feature type="compositionally biased region" description="Basic and acidic residues" evidence="1">
    <location>
        <begin position="88"/>
        <end position="107"/>
    </location>
</feature>
<accession>G0UMI9</accession>